<sequence>MTKYFLLDNRLGIELPHFEQTWEEYSDSEQQEILTNWETIRGKIPDRIAELESIINEKQHQLGEEDDFIQSCILNSEISDLASIINDLWLWYRLNQNVTGRTHF</sequence>
<name>A0ABS2DGB7_9BACI</name>
<evidence type="ECO:0000313" key="1">
    <source>
        <dbReference type="EMBL" id="MBM6617461.1"/>
    </source>
</evidence>
<comment type="caution">
    <text evidence="1">The sequence shown here is derived from an EMBL/GenBank/DDBJ whole genome shotgun (WGS) entry which is preliminary data.</text>
</comment>
<keyword evidence="2" id="KW-1185">Reference proteome</keyword>
<accession>A0ABS2DGB7</accession>
<evidence type="ECO:0008006" key="3">
    <source>
        <dbReference type="Google" id="ProtNLM"/>
    </source>
</evidence>
<dbReference type="Proteomes" id="UP001518925">
    <property type="component" value="Unassembled WGS sequence"/>
</dbReference>
<evidence type="ECO:0000313" key="2">
    <source>
        <dbReference type="Proteomes" id="UP001518925"/>
    </source>
</evidence>
<dbReference type="RefSeq" id="WP_204202834.1">
    <property type="nucleotide sequence ID" value="NZ_JAFELM010000022.1"/>
</dbReference>
<reference evidence="1 2" key="1">
    <citation type="submission" date="2021-02" db="EMBL/GenBank/DDBJ databases">
        <title>Bacillus sp. RD4P76, an endophyte from a halophyte.</title>
        <authorList>
            <person name="Sun J.-Q."/>
        </authorList>
    </citation>
    <scope>NUCLEOTIDE SEQUENCE [LARGE SCALE GENOMIC DNA]</scope>
    <source>
        <strain evidence="1 2">RD4P76</strain>
    </source>
</reference>
<proteinExistence type="predicted"/>
<gene>
    <name evidence="1" type="ORF">JR050_07195</name>
</gene>
<dbReference type="EMBL" id="JAFELM010000022">
    <property type="protein sequence ID" value="MBM6617461.1"/>
    <property type="molecule type" value="Genomic_DNA"/>
</dbReference>
<organism evidence="1 2">
    <name type="scientific">Bacillus suaedaesalsae</name>
    <dbReference type="NCBI Taxonomy" id="2810349"/>
    <lineage>
        <taxon>Bacteria</taxon>
        <taxon>Bacillati</taxon>
        <taxon>Bacillota</taxon>
        <taxon>Bacilli</taxon>
        <taxon>Bacillales</taxon>
        <taxon>Bacillaceae</taxon>
        <taxon>Bacillus</taxon>
    </lineage>
</organism>
<protein>
    <recommendedName>
        <fullName evidence="3">Radical SAM protein</fullName>
    </recommendedName>
</protein>